<dbReference type="InParanoid" id="A0A152A3R9"/>
<evidence type="ECO:0008006" key="3">
    <source>
        <dbReference type="Google" id="ProtNLM"/>
    </source>
</evidence>
<evidence type="ECO:0000313" key="2">
    <source>
        <dbReference type="Proteomes" id="UP000076078"/>
    </source>
</evidence>
<gene>
    <name evidence="1" type="ORF">DLAC_02977</name>
</gene>
<proteinExistence type="predicted"/>
<dbReference type="EMBL" id="LODT01000013">
    <property type="protein sequence ID" value="KYR00912.1"/>
    <property type="molecule type" value="Genomic_DNA"/>
</dbReference>
<protein>
    <recommendedName>
        <fullName evidence="3">F-box domain-containing protein</fullName>
    </recommendedName>
</protein>
<accession>A0A152A3R9</accession>
<comment type="caution">
    <text evidence="1">The sequence shown here is derived from an EMBL/GenBank/DDBJ whole genome shotgun (WGS) entry which is preliminary data.</text>
</comment>
<keyword evidence="2" id="KW-1185">Reference proteome</keyword>
<name>A0A152A3R9_TIELA</name>
<sequence length="516" mass="59202">MTIAVIPDIILHQVIRYLWHSSDYGLSFRYKLTLGLIKKSVFKFISKSLLCRGLIELDIEDINTLLDQMKNEYCILKSVESVKFKVDSLPPPLKDASSFQNVLGSLRELKLVTKGDLPNQSGVLFYQNIRIDTLKSLSITSVVYDSLFRNFFFAIENSLSGLSLSEFSVECKQDLNQFLPSLIEFIKTQKELQKLTIISGLERTETKDDNFKELIKTISTMESLHNLTLGYDASIAVYRYSKYITQDEKLLPINLRSLKMTFNIRVIDTHTVEHVDKFTRLVDYVKLNVNLERIQLNLCAGLIASVIPVQSLKRYLTHGPLPMHLDSIERVDFNGTFLKLNQCFQNVISNDFKPAIGKLCISISGQREDVNPLNQHYTETYLANCPTLHTVKVDLCHPEFTFDVKDRLFQAIYKNSNIKSLILYNYDTYLSLSHLWLFDSRNGLSKNSTLEYIVQIAHSRLDLQTAAIQKAIEPHDFKLLTNTLPNHLILKRTPALDPVPLNNIKVKKNKQNCIIN</sequence>
<dbReference type="Proteomes" id="UP000076078">
    <property type="component" value="Unassembled WGS sequence"/>
</dbReference>
<dbReference type="AlphaFoldDB" id="A0A152A3R9"/>
<evidence type="ECO:0000313" key="1">
    <source>
        <dbReference type="EMBL" id="KYR00912.1"/>
    </source>
</evidence>
<organism evidence="1 2">
    <name type="scientific">Tieghemostelium lacteum</name>
    <name type="common">Slime mold</name>
    <name type="synonym">Dictyostelium lacteum</name>
    <dbReference type="NCBI Taxonomy" id="361077"/>
    <lineage>
        <taxon>Eukaryota</taxon>
        <taxon>Amoebozoa</taxon>
        <taxon>Evosea</taxon>
        <taxon>Eumycetozoa</taxon>
        <taxon>Dictyostelia</taxon>
        <taxon>Dictyosteliales</taxon>
        <taxon>Raperosteliaceae</taxon>
        <taxon>Tieghemostelium</taxon>
    </lineage>
</organism>
<reference evidence="1 2" key="1">
    <citation type="submission" date="2015-12" db="EMBL/GenBank/DDBJ databases">
        <title>Dictyostelia acquired genes for synthesis and detection of signals that induce cell-type specialization by lateral gene transfer from prokaryotes.</title>
        <authorList>
            <person name="Gloeckner G."/>
            <person name="Schaap P."/>
        </authorList>
    </citation>
    <scope>NUCLEOTIDE SEQUENCE [LARGE SCALE GENOMIC DNA]</scope>
    <source>
        <strain evidence="1 2">TK</strain>
    </source>
</reference>